<organism evidence="1 2">
    <name type="scientific">Hymenobacter glacieicola</name>
    <dbReference type="NCBI Taxonomy" id="1562124"/>
    <lineage>
        <taxon>Bacteria</taxon>
        <taxon>Pseudomonadati</taxon>
        <taxon>Bacteroidota</taxon>
        <taxon>Cytophagia</taxon>
        <taxon>Cytophagales</taxon>
        <taxon>Hymenobacteraceae</taxon>
        <taxon>Hymenobacter</taxon>
    </lineage>
</organism>
<protein>
    <submittedName>
        <fullName evidence="1">Uncharacterized protein</fullName>
    </submittedName>
</protein>
<sequence length="123" mass="14387">MLLNNYSFKEEAETQRIQNELPSNYRSWLEFYDSIPAEHREAQVLRTTYHGAEYYAKGTKPKEYVIQREYLLARLAEELLPLRITEGDYHNLRMAVVQSSFSGAELQGPIWKKLKKSAAQDSE</sequence>
<accession>A0ABQ1WNP0</accession>
<comment type="caution">
    <text evidence="1">The sequence shown here is derived from an EMBL/GenBank/DDBJ whole genome shotgun (WGS) entry which is preliminary data.</text>
</comment>
<dbReference type="RefSeq" id="WP_188556552.1">
    <property type="nucleotide sequence ID" value="NZ_BMGS01000002.1"/>
</dbReference>
<dbReference type="EMBL" id="BMGS01000002">
    <property type="protein sequence ID" value="GGG34164.1"/>
    <property type="molecule type" value="Genomic_DNA"/>
</dbReference>
<dbReference type="Proteomes" id="UP000601361">
    <property type="component" value="Unassembled WGS sequence"/>
</dbReference>
<evidence type="ECO:0000313" key="2">
    <source>
        <dbReference type="Proteomes" id="UP000601361"/>
    </source>
</evidence>
<gene>
    <name evidence="1" type="ORF">GCM10011378_08230</name>
</gene>
<proteinExistence type="predicted"/>
<reference evidence="2" key="1">
    <citation type="journal article" date="2019" name="Int. J. Syst. Evol. Microbiol.">
        <title>The Global Catalogue of Microorganisms (GCM) 10K type strain sequencing project: providing services to taxonomists for standard genome sequencing and annotation.</title>
        <authorList>
            <consortium name="The Broad Institute Genomics Platform"/>
            <consortium name="The Broad Institute Genome Sequencing Center for Infectious Disease"/>
            <person name="Wu L."/>
            <person name="Ma J."/>
        </authorList>
    </citation>
    <scope>NUCLEOTIDE SEQUENCE [LARGE SCALE GENOMIC DNA]</scope>
    <source>
        <strain evidence="2">CGMCC 1.12990</strain>
    </source>
</reference>
<keyword evidence="2" id="KW-1185">Reference proteome</keyword>
<evidence type="ECO:0000313" key="1">
    <source>
        <dbReference type="EMBL" id="GGG34164.1"/>
    </source>
</evidence>
<name>A0ABQ1WNP0_9BACT</name>